<reference evidence="2 3" key="1">
    <citation type="journal article" date="2024" name="Nat. Commun.">
        <title>Phylogenomics reveals the evolutionary origins of lichenization in chlorophyte algae.</title>
        <authorList>
            <person name="Puginier C."/>
            <person name="Libourel C."/>
            <person name="Otte J."/>
            <person name="Skaloud P."/>
            <person name="Haon M."/>
            <person name="Grisel S."/>
            <person name="Petersen M."/>
            <person name="Berrin J.G."/>
            <person name="Delaux P.M."/>
            <person name="Dal Grande F."/>
            <person name="Keller J."/>
        </authorList>
    </citation>
    <scope>NUCLEOTIDE SEQUENCE [LARGE SCALE GENOMIC DNA]</scope>
    <source>
        <strain evidence="2 3">SAG 2036</strain>
    </source>
</reference>
<comment type="caution">
    <text evidence="2">The sequence shown here is derived from an EMBL/GenBank/DDBJ whole genome shotgun (WGS) entry which is preliminary data.</text>
</comment>
<name>A0AAW1P0V4_9CHLO</name>
<gene>
    <name evidence="2" type="ORF">WJX73_007585</name>
</gene>
<keyword evidence="3" id="KW-1185">Reference proteome</keyword>
<evidence type="ECO:0000313" key="3">
    <source>
        <dbReference type="Proteomes" id="UP001465755"/>
    </source>
</evidence>
<evidence type="ECO:0000259" key="1">
    <source>
        <dbReference type="Pfam" id="PF25103"/>
    </source>
</evidence>
<dbReference type="PANTHER" id="PTHR36739">
    <property type="entry name" value="D-TAGATOSE-1,6-BISPHOSPHATE ALDOLASE SUBUNIT"/>
    <property type="match status" value="1"/>
</dbReference>
<dbReference type="InterPro" id="IPR056713">
    <property type="entry name" value="DUF7811"/>
</dbReference>
<proteinExistence type="predicted"/>
<dbReference type="PANTHER" id="PTHR36739:SF1">
    <property type="entry name" value="D-TAGATOSE-1,6-BISPHOSPHATE ALDOLASE SUBUNIT"/>
    <property type="match status" value="1"/>
</dbReference>
<protein>
    <recommendedName>
        <fullName evidence="1">DUF7811 domain-containing protein</fullName>
    </recommendedName>
</protein>
<dbReference type="AlphaFoldDB" id="A0AAW1P0V4"/>
<accession>A0AAW1P0V4</accession>
<dbReference type="Pfam" id="PF25103">
    <property type="entry name" value="DUF7811"/>
    <property type="match status" value="1"/>
</dbReference>
<dbReference type="EMBL" id="JALJOQ010000064">
    <property type="protein sequence ID" value="KAK9802997.1"/>
    <property type="molecule type" value="Genomic_DNA"/>
</dbReference>
<sequence length="155" mass="17226">MGSSDENHRAETFTFFTSEGLVQLRGSSPSPAQSLEQVLQSRQPMPSQEEQGLCLGSTFWVAATNGVDPARRLKIAGFCRSKDLLAEVVEHSVRKRGGEIMHCESQMDSGLHENLKMIVAIPLLWGVPPEHEALRAAITLGGGIVDKVYRQWFWY</sequence>
<evidence type="ECO:0000313" key="2">
    <source>
        <dbReference type="EMBL" id="KAK9802997.1"/>
    </source>
</evidence>
<organism evidence="2 3">
    <name type="scientific">Symbiochloris irregularis</name>
    <dbReference type="NCBI Taxonomy" id="706552"/>
    <lineage>
        <taxon>Eukaryota</taxon>
        <taxon>Viridiplantae</taxon>
        <taxon>Chlorophyta</taxon>
        <taxon>core chlorophytes</taxon>
        <taxon>Trebouxiophyceae</taxon>
        <taxon>Trebouxiales</taxon>
        <taxon>Trebouxiaceae</taxon>
        <taxon>Symbiochloris</taxon>
    </lineage>
</organism>
<dbReference type="Proteomes" id="UP001465755">
    <property type="component" value="Unassembled WGS sequence"/>
</dbReference>
<feature type="domain" description="DUF7811" evidence="1">
    <location>
        <begin position="36"/>
        <end position="153"/>
    </location>
</feature>